<protein>
    <recommendedName>
        <fullName evidence="4">Glycosyltransferase RgtA/B/C/D-like domain-containing protein</fullName>
    </recommendedName>
</protein>
<reference evidence="3" key="1">
    <citation type="submission" date="2023-03" db="EMBL/GenBank/DDBJ databases">
        <title>Edaphobacter sp.</title>
        <authorList>
            <person name="Huber K.J."/>
            <person name="Papendorf J."/>
            <person name="Pilke C."/>
            <person name="Bunk B."/>
            <person name="Sproeer C."/>
            <person name="Pester M."/>
        </authorList>
    </citation>
    <scope>NUCLEOTIDE SEQUENCE</scope>
    <source>
        <strain evidence="2">DSM 109919</strain>
        <strain evidence="3">DSM 109920</strain>
    </source>
</reference>
<evidence type="ECO:0000313" key="3">
    <source>
        <dbReference type="EMBL" id="XBH13973.1"/>
    </source>
</evidence>
<dbReference type="KEGG" id="epl:P4G45_02120"/>
<gene>
    <name evidence="2" type="ORF">P4G45_02120</name>
    <name evidence="3" type="ORF">P8936_02085</name>
</gene>
<feature type="transmembrane region" description="Helical" evidence="1">
    <location>
        <begin position="12"/>
        <end position="32"/>
    </location>
</feature>
<feature type="transmembrane region" description="Helical" evidence="1">
    <location>
        <begin position="260"/>
        <end position="281"/>
    </location>
</feature>
<proteinExistence type="predicted"/>
<sequence>MAKDPSTRKRRTIEASLVTLVLVASFAIRMLYLNDRPFWVDEAESSINALTIVKNGYPTDTYLGIPIYENTLIQPWPGNAEYEFRDLSYSDKHVAIYHGWLPLYAIAGSFLLHGITPDEANGTCLVKHDLSERMRRTEAARLPAVLFGVLFLGVAFVGGRLLYGADAAWAGLIVGSIYPYHLAISRQARYYSAEVALTTACVVSLWLFVKNGKWKHVYLTAFAFVLLFYTHLLSFFAAGLFCLLLTPLIARRHEAGVRKLLIFTGLVAAGTLPWFIATGFYRQQGHIPRAWPLLNLPGDFWRYPPVHVFSAVVGILIALLTAWIALMKPRASERVSAPARQLGPVLLFLGGWGICGYVTFVAFVPAVSFDTSRLNLSYWGPLFLLASVCSGAIARALTPRCSVLLAPLVLFVIFFVTGHRLNFHEGFSSGDWKADAVVLDQLKSMPMDCTTKLYAAPNDHLVLTFYSGLPVQDITPIRRSYLDSYRGNIIYIDRGASVNSGLLTPENVRTAALLDGLRLSPEAAETWSTLLRTRDYRETMLKSVSPDVTQEIEPLPPFGRELLAAHHRNLPSVFSNSSMELVTRGFAINSWPDWRVVLKYRFVGPAAHSGIHANYATRLRGADAVILSRADTAVYLSRWHPSDTNESLKFRFVR</sequence>
<feature type="transmembrane region" description="Helical" evidence="1">
    <location>
        <begin position="378"/>
        <end position="397"/>
    </location>
</feature>
<dbReference type="AlphaFoldDB" id="A0AAU7D899"/>
<evidence type="ECO:0008006" key="4">
    <source>
        <dbReference type="Google" id="ProtNLM"/>
    </source>
</evidence>
<name>A0AAU7D899_9BACT</name>
<feature type="transmembrane region" description="Helical" evidence="1">
    <location>
        <begin position="301"/>
        <end position="326"/>
    </location>
</feature>
<feature type="transmembrane region" description="Helical" evidence="1">
    <location>
        <begin position="142"/>
        <end position="161"/>
    </location>
</feature>
<evidence type="ECO:0000256" key="1">
    <source>
        <dbReference type="SAM" id="Phobius"/>
    </source>
</evidence>
<feature type="transmembrane region" description="Helical" evidence="1">
    <location>
        <begin position="167"/>
        <end position="184"/>
    </location>
</feature>
<keyword evidence="1" id="KW-0812">Transmembrane</keyword>
<accession>A0AAU7D899</accession>
<dbReference type="RefSeq" id="WP_348268051.1">
    <property type="nucleotide sequence ID" value="NZ_CP121194.1"/>
</dbReference>
<feature type="transmembrane region" description="Helical" evidence="1">
    <location>
        <begin position="94"/>
        <end position="112"/>
    </location>
</feature>
<feature type="transmembrane region" description="Helical" evidence="1">
    <location>
        <begin position="346"/>
        <end position="366"/>
    </location>
</feature>
<evidence type="ECO:0000313" key="2">
    <source>
        <dbReference type="EMBL" id="XBH10544.1"/>
    </source>
</evidence>
<organism evidence="3">
    <name type="scientific">Edaphobacter paludis</name>
    <dbReference type="NCBI Taxonomy" id="3035702"/>
    <lineage>
        <taxon>Bacteria</taxon>
        <taxon>Pseudomonadati</taxon>
        <taxon>Acidobacteriota</taxon>
        <taxon>Terriglobia</taxon>
        <taxon>Terriglobales</taxon>
        <taxon>Acidobacteriaceae</taxon>
        <taxon>Edaphobacter</taxon>
    </lineage>
</organism>
<accession>A0AAU7CYS5</accession>
<feature type="transmembrane region" description="Helical" evidence="1">
    <location>
        <begin position="221"/>
        <end position="248"/>
    </location>
</feature>
<dbReference type="EMBL" id="CP121195">
    <property type="protein sequence ID" value="XBH13973.1"/>
    <property type="molecule type" value="Genomic_DNA"/>
</dbReference>
<feature type="transmembrane region" description="Helical" evidence="1">
    <location>
        <begin position="404"/>
        <end position="421"/>
    </location>
</feature>
<feature type="transmembrane region" description="Helical" evidence="1">
    <location>
        <begin position="191"/>
        <end position="209"/>
    </location>
</feature>
<keyword evidence="1" id="KW-1133">Transmembrane helix</keyword>
<dbReference type="EMBL" id="CP121194">
    <property type="protein sequence ID" value="XBH10544.1"/>
    <property type="molecule type" value="Genomic_DNA"/>
</dbReference>
<keyword evidence="1" id="KW-0472">Membrane</keyword>